<evidence type="ECO:0000256" key="3">
    <source>
        <dbReference type="ARBA" id="ARBA00023002"/>
    </source>
</evidence>
<accession>A0A846XF45</accession>
<organism evidence="5 6">
    <name type="scientific">Nocardia speluncae</name>
    <dbReference type="NCBI Taxonomy" id="419477"/>
    <lineage>
        <taxon>Bacteria</taxon>
        <taxon>Bacillati</taxon>
        <taxon>Actinomycetota</taxon>
        <taxon>Actinomycetes</taxon>
        <taxon>Mycobacteriales</taxon>
        <taxon>Nocardiaceae</taxon>
        <taxon>Nocardia</taxon>
    </lineage>
</organism>
<evidence type="ECO:0000313" key="6">
    <source>
        <dbReference type="Proteomes" id="UP000565715"/>
    </source>
</evidence>
<dbReference type="InterPro" id="IPR050770">
    <property type="entry name" value="Intradiol_RC_Dioxygenase"/>
</dbReference>
<feature type="domain" description="Intradiol ring-cleavage dioxygenases" evidence="4">
    <location>
        <begin position="54"/>
        <end position="184"/>
    </location>
</feature>
<comment type="similarity">
    <text evidence="1">Belongs to the intradiol ring-cleavage dioxygenase family.</text>
</comment>
<proteinExistence type="inferred from homology"/>
<keyword evidence="3 5" id="KW-0560">Oxidoreductase</keyword>
<sequence length="208" mass="22390">MSDTEFAPRYPVIPGDFTTVEFGPTPSQTVGPYLHIGLPWPDGSDVVAPGTEGAITVTVTVIDGGRNTVPDGLIEIWQANRDGVFEHPDDPRPQTDPAFRGFGRCPLDATGTARFTTVKPGAITVGDGSDQAPHLNVSVFARGMLDRSITRLYFPDEQAANATDPVLSALPENQRHKLIAATTEEGYHLDIVLQDADPDGAETPFFYL</sequence>
<dbReference type="InterPro" id="IPR015889">
    <property type="entry name" value="Intradiol_dOase_core"/>
</dbReference>
<dbReference type="SUPFAM" id="SSF49482">
    <property type="entry name" value="Aromatic compound dioxygenase"/>
    <property type="match status" value="1"/>
</dbReference>
<name>A0A846XF45_9NOCA</name>
<dbReference type="NCBIfam" id="TIGR02423">
    <property type="entry name" value="protocat_alph"/>
    <property type="match status" value="1"/>
</dbReference>
<dbReference type="EMBL" id="JAAXOO010000004">
    <property type="protein sequence ID" value="NKY35021.1"/>
    <property type="molecule type" value="Genomic_DNA"/>
</dbReference>
<evidence type="ECO:0000256" key="1">
    <source>
        <dbReference type="ARBA" id="ARBA00007825"/>
    </source>
</evidence>
<dbReference type="GO" id="GO:0018578">
    <property type="term" value="F:protocatechuate 3,4-dioxygenase activity"/>
    <property type="evidence" value="ECO:0007669"/>
    <property type="project" value="UniProtKB-EC"/>
</dbReference>
<gene>
    <name evidence="5" type="primary">pcaG</name>
    <name evidence="5" type="ORF">HGA13_18365</name>
</gene>
<keyword evidence="2 5" id="KW-0223">Dioxygenase</keyword>
<dbReference type="RefSeq" id="WP_068043695.1">
    <property type="nucleotide sequence ID" value="NZ_JAAXOO010000004.1"/>
</dbReference>
<dbReference type="Pfam" id="PF00775">
    <property type="entry name" value="Dioxygenase_C"/>
    <property type="match status" value="1"/>
</dbReference>
<evidence type="ECO:0000259" key="4">
    <source>
        <dbReference type="Pfam" id="PF00775"/>
    </source>
</evidence>
<dbReference type="Proteomes" id="UP000565715">
    <property type="component" value="Unassembled WGS sequence"/>
</dbReference>
<reference evidence="5 6" key="1">
    <citation type="submission" date="2020-04" db="EMBL/GenBank/DDBJ databases">
        <title>MicrobeNet Type strains.</title>
        <authorList>
            <person name="Nicholson A.C."/>
        </authorList>
    </citation>
    <scope>NUCLEOTIDE SEQUENCE [LARGE SCALE GENOMIC DNA]</scope>
    <source>
        <strain evidence="5 6">DSM 45078</strain>
    </source>
</reference>
<dbReference type="CDD" id="cd03463">
    <property type="entry name" value="3_4-PCD_alpha"/>
    <property type="match status" value="1"/>
</dbReference>
<dbReference type="PANTHER" id="PTHR33711:SF9">
    <property type="entry name" value="PROTOCATECHUATE 3,4-DIOXYGENASE ALPHA CHAIN"/>
    <property type="match status" value="1"/>
</dbReference>
<dbReference type="GO" id="GO:0008199">
    <property type="term" value="F:ferric iron binding"/>
    <property type="evidence" value="ECO:0007669"/>
    <property type="project" value="InterPro"/>
</dbReference>
<dbReference type="EC" id="1.13.11.3" evidence="5"/>
<dbReference type="InterPro" id="IPR000627">
    <property type="entry name" value="Intradiol_dOase_C"/>
</dbReference>
<evidence type="ECO:0000256" key="2">
    <source>
        <dbReference type="ARBA" id="ARBA00022964"/>
    </source>
</evidence>
<dbReference type="Gene3D" id="2.60.130.10">
    <property type="entry name" value="Aromatic compound dioxygenase"/>
    <property type="match status" value="1"/>
</dbReference>
<protein>
    <submittedName>
        <fullName evidence="5">Protocatechuate 3,4-dioxygenase subunit alpha</fullName>
        <ecNumber evidence="5">1.13.11.3</ecNumber>
    </submittedName>
</protein>
<dbReference type="InterPro" id="IPR012786">
    <property type="entry name" value="Protocat_dOase_a"/>
</dbReference>
<dbReference type="AlphaFoldDB" id="A0A846XF45"/>
<comment type="caution">
    <text evidence="5">The sequence shown here is derived from an EMBL/GenBank/DDBJ whole genome shotgun (WGS) entry which is preliminary data.</text>
</comment>
<dbReference type="PANTHER" id="PTHR33711">
    <property type="entry name" value="DIOXYGENASE, PUTATIVE (AFU_ORTHOLOGUE AFUA_2G02910)-RELATED"/>
    <property type="match status" value="1"/>
</dbReference>
<evidence type="ECO:0000313" key="5">
    <source>
        <dbReference type="EMBL" id="NKY35021.1"/>
    </source>
</evidence>
<keyword evidence="6" id="KW-1185">Reference proteome</keyword>